<accession>A0A9Q9EQB1</accession>
<dbReference type="InterPro" id="IPR036864">
    <property type="entry name" value="Zn2-C6_fun-type_DNA-bd_sf"/>
</dbReference>
<feature type="domain" description="Zn(2)-C6 fungal-type" evidence="4">
    <location>
        <begin position="9"/>
        <end position="38"/>
    </location>
</feature>
<protein>
    <recommendedName>
        <fullName evidence="4">Zn(2)-C6 fungal-type domain-containing protein</fullName>
    </recommendedName>
</protein>
<gene>
    <name evidence="5" type="ORF">Slin15195_G119260</name>
</gene>
<dbReference type="Proteomes" id="UP001056384">
    <property type="component" value="Chromosome 11"/>
</dbReference>
<reference evidence="5" key="1">
    <citation type="submission" date="2022-06" db="EMBL/GenBank/DDBJ databases">
        <title>Complete genome sequences of two strains of the flax pathogen Septoria linicola.</title>
        <authorList>
            <person name="Lapalu N."/>
            <person name="Simon A."/>
            <person name="Demenou B."/>
            <person name="Paumier D."/>
            <person name="Guillot M.-P."/>
            <person name="Gout L."/>
            <person name="Valade R."/>
        </authorList>
    </citation>
    <scope>NUCLEOTIDE SEQUENCE</scope>
    <source>
        <strain evidence="5">SE15195</strain>
    </source>
</reference>
<evidence type="ECO:0000259" key="4">
    <source>
        <dbReference type="PROSITE" id="PS50048"/>
    </source>
</evidence>
<dbReference type="SMART" id="SM00066">
    <property type="entry name" value="GAL4"/>
    <property type="match status" value="1"/>
</dbReference>
<dbReference type="PROSITE" id="PS00463">
    <property type="entry name" value="ZN2_CY6_FUNGAL_1"/>
    <property type="match status" value="1"/>
</dbReference>
<dbReference type="InterPro" id="IPR050987">
    <property type="entry name" value="AtrR-like"/>
</dbReference>
<dbReference type="InterPro" id="IPR001138">
    <property type="entry name" value="Zn2Cys6_DnaBD"/>
</dbReference>
<dbReference type="CDD" id="cd12148">
    <property type="entry name" value="fungal_TF_MHR"/>
    <property type="match status" value="1"/>
</dbReference>
<dbReference type="Pfam" id="PF00172">
    <property type="entry name" value="Zn_clus"/>
    <property type="match status" value="1"/>
</dbReference>
<sequence>MSSSVLPKACRNCRVRKIRCDKKYPCSSCQTSGIECRQSSNSASVSNIAPFSSPQPAATGNIDVRGLSQSIEQINIAVQQLLTLQRKQPGGNIASDRQGAHGSYTVEQSDLHESDAEVHEGVSSFNSQALVAGEASQALAGGHTQLLAAQEGLRSLRELVSDGSPSTDGASPRSHPSSQTSIAKNLQLLPIDVVLQVVKVFKVHMSSVILPFGLPTLEYLEASCRAAYFPTEPLLPGQLAVMHGMLWYLLWEWKTRDDMPAPNNFEFDHMLKVSEANFEVGLRTYEVLAYASYDNAVTLYIAAIRARESSNVKRSWAHVSCATCHVLNLGLHRRATVAHLPAGQVRDSLLLFWNIYGLEKSMALTLGHTSSFRDDDIDADPIPFNPDLRIRNWDEVINFNARIARIEGKIFDRLYTVSALGKKPEDRAAIVHDLVADLEQTIYTYRPQRSSECIFPDIYDFAYGESGDVSYYSLLTTLHRGTFATRDSPGSITQPCYDAAQKCLKAHLGIIEKVRNYRGGQLTQAYLTWALQYGAFTPLIVVFLHAISNLDEHDLDLLQRFHASLNEIQNSTEGTRKLLSICAIFISVAKAYVESRPDISINAASTTAQQPPSAAEIVRRQDIQQAFGRPQVMNNNANNHGFSGADQQNFSWEGFDDAQIDEMSTFMDNWMDGSQQAADLFSVDFGAPHM</sequence>
<organism evidence="5 6">
    <name type="scientific">Septoria linicola</name>
    <dbReference type="NCBI Taxonomy" id="215465"/>
    <lineage>
        <taxon>Eukaryota</taxon>
        <taxon>Fungi</taxon>
        <taxon>Dikarya</taxon>
        <taxon>Ascomycota</taxon>
        <taxon>Pezizomycotina</taxon>
        <taxon>Dothideomycetes</taxon>
        <taxon>Dothideomycetidae</taxon>
        <taxon>Mycosphaerellales</taxon>
        <taxon>Mycosphaerellaceae</taxon>
        <taxon>Septoria</taxon>
    </lineage>
</organism>
<keyword evidence="2" id="KW-0539">Nucleus</keyword>
<dbReference type="GO" id="GO:0008270">
    <property type="term" value="F:zinc ion binding"/>
    <property type="evidence" value="ECO:0007669"/>
    <property type="project" value="InterPro"/>
</dbReference>
<dbReference type="PANTHER" id="PTHR46910">
    <property type="entry name" value="TRANSCRIPTION FACTOR PDR1"/>
    <property type="match status" value="1"/>
</dbReference>
<evidence type="ECO:0000313" key="5">
    <source>
        <dbReference type="EMBL" id="USW58607.1"/>
    </source>
</evidence>
<evidence type="ECO:0000256" key="3">
    <source>
        <dbReference type="SAM" id="MobiDB-lite"/>
    </source>
</evidence>
<proteinExistence type="predicted"/>
<dbReference type="EMBL" id="CP099428">
    <property type="protein sequence ID" value="USW58607.1"/>
    <property type="molecule type" value="Genomic_DNA"/>
</dbReference>
<dbReference type="PANTHER" id="PTHR46910:SF5">
    <property type="entry name" value="ZN(II)2CYS6 TRANSCRIPTION FACTOR (EUROFUNG)"/>
    <property type="match status" value="1"/>
</dbReference>
<dbReference type="SUPFAM" id="SSF57701">
    <property type="entry name" value="Zn2/Cys6 DNA-binding domain"/>
    <property type="match status" value="1"/>
</dbReference>
<evidence type="ECO:0000313" key="6">
    <source>
        <dbReference type="Proteomes" id="UP001056384"/>
    </source>
</evidence>
<feature type="region of interest" description="Disordered" evidence="3">
    <location>
        <begin position="89"/>
        <end position="113"/>
    </location>
</feature>
<dbReference type="GO" id="GO:0003677">
    <property type="term" value="F:DNA binding"/>
    <property type="evidence" value="ECO:0007669"/>
    <property type="project" value="InterPro"/>
</dbReference>
<evidence type="ECO:0000256" key="1">
    <source>
        <dbReference type="ARBA" id="ARBA00022723"/>
    </source>
</evidence>
<dbReference type="SMART" id="SM00906">
    <property type="entry name" value="Fungal_trans"/>
    <property type="match status" value="1"/>
</dbReference>
<dbReference type="GO" id="GO:0006351">
    <property type="term" value="P:DNA-templated transcription"/>
    <property type="evidence" value="ECO:0007669"/>
    <property type="project" value="InterPro"/>
</dbReference>
<name>A0A9Q9EQB1_9PEZI</name>
<keyword evidence="6" id="KW-1185">Reference proteome</keyword>
<keyword evidence="1" id="KW-0479">Metal-binding</keyword>
<dbReference type="Pfam" id="PF04082">
    <property type="entry name" value="Fungal_trans"/>
    <property type="match status" value="1"/>
</dbReference>
<dbReference type="InterPro" id="IPR007219">
    <property type="entry name" value="XnlR_reg_dom"/>
</dbReference>
<evidence type="ECO:0000256" key="2">
    <source>
        <dbReference type="ARBA" id="ARBA00023242"/>
    </source>
</evidence>
<dbReference type="CDD" id="cd00067">
    <property type="entry name" value="GAL4"/>
    <property type="match status" value="1"/>
</dbReference>
<dbReference type="Gene3D" id="4.10.240.10">
    <property type="entry name" value="Zn(2)-C6 fungal-type DNA-binding domain"/>
    <property type="match status" value="1"/>
</dbReference>
<feature type="compositionally biased region" description="Polar residues" evidence="3">
    <location>
        <begin position="163"/>
        <end position="179"/>
    </location>
</feature>
<dbReference type="GO" id="GO:0000981">
    <property type="term" value="F:DNA-binding transcription factor activity, RNA polymerase II-specific"/>
    <property type="evidence" value="ECO:0007669"/>
    <property type="project" value="InterPro"/>
</dbReference>
<feature type="region of interest" description="Disordered" evidence="3">
    <location>
        <begin position="159"/>
        <end position="179"/>
    </location>
</feature>
<dbReference type="PROSITE" id="PS50048">
    <property type="entry name" value="ZN2_CY6_FUNGAL_2"/>
    <property type="match status" value="1"/>
</dbReference>
<dbReference type="AlphaFoldDB" id="A0A9Q9EQB1"/>